<evidence type="ECO:0000259" key="1">
    <source>
        <dbReference type="Pfam" id="PF01738"/>
    </source>
</evidence>
<protein>
    <submittedName>
        <fullName evidence="2">Dienelactone hydrolase family protein</fullName>
    </submittedName>
</protein>
<dbReference type="Pfam" id="PF01738">
    <property type="entry name" value="DLH"/>
    <property type="match status" value="1"/>
</dbReference>
<dbReference type="RefSeq" id="WP_099292470.1">
    <property type="nucleotide sequence ID" value="NZ_JACOOH010000002.1"/>
</dbReference>
<accession>A0ABR7CYF7</accession>
<sequence length="194" mass="21825">MRTYRCEDVTLTDKGIDSKGWLCNPQEKGRKPAIIVLGPKNTSNTPVSLQYATRLANYGYVVLGLEETQNVRAAIDYLSLKDEVDPDKLYAIGICNGTNEVLAGTEADKRLKAIALVSGCYKRKEASKVKIPTIVIHGGENEKEYQAAQRVYDTIRAEEKLAIWEGSVTHAQYFDDPLVLDKTVRNVFRWFKTH</sequence>
<dbReference type="Gene3D" id="3.40.50.1820">
    <property type="entry name" value="alpha/beta hydrolase"/>
    <property type="match status" value="1"/>
</dbReference>
<dbReference type="SUPFAM" id="SSF53474">
    <property type="entry name" value="alpha/beta-Hydrolases"/>
    <property type="match status" value="1"/>
</dbReference>
<gene>
    <name evidence="2" type="ORF">H8S64_06305</name>
</gene>
<keyword evidence="2" id="KW-0378">Hydrolase</keyword>
<dbReference type="EMBL" id="JACOOH010000002">
    <property type="protein sequence ID" value="MBC5620706.1"/>
    <property type="molecule type" value="Genomic_DNA"/>
</dbReference>
<comment type="caution">
    <text evidence="2">The sequence shown here is derived from an EMBL/GenBank/DDBJ whole genome shotgun (WGS) entry which is preliminary data.</text>
</comment>
<dbReference type="InterPro" id="IPR051411">
    <property type="entry name" value="Polyketide_trans_af380"/>
</dbReference>
<organism evidence="2 3">
    <name type="scientific">Butyricimonas hominis</name>
    <dbReference type="NCBI Taxonomy" id="2763032"/>
    <lineage>
        <taxon>Bacteria</taxon>
        <taxon>Pseudomonadati</taxon>
        <taxon>Bacteroidota</taxon>
        <taxon>Bacteroidia</taxon>
        <taxon>Bacteroidales</taxon>
        <taxon>Odoribacteraceae</taxon>
        <taxon>Butyricimonas</taxon>
    </lineage>
</organism>
<name>A0ABR7CYF7_9BACT</name>
<dbReference type="InterPro" id="IPR002925">
    <property type="entry name" value="Dienelactn_hydro"/>
</dbReference>
<keyword evidence="3" id="KW-1185">Reference proteome</keyword>
<reference evidence="2 3" key="1">
    <citation type="submission" date="2020-08" db="EMBL/GenBank/DDBJ databases">
        <title>Genome public.</title>
        <authorList>
            <person name="Liu C."/>
            <person name="Sun Q."/>
        </authorList>
    </citation>
    <scope>NUCLEOTIDE SEQUENCE [LARGE SCALE GENOMIC DNA]</scope>
    <source>
        <strain evidence="2 3">NSJ-56</strain>
    </source>
</reference>
<evidence type="ECO:0000313" key="2">
    <source>
        <dbReference type="EMBL" id="MBC5620706.1"/>
    </source>
</evidence>
<evidence type="ECO:0000313" key="3">
    <source>
        <dbReference type="Proteomes" id="UP000646484"/>
    </source>
</evidence>
<dbReference type="PANTHER" id="PTHR47751:SF1">
    <property type="entry name" value="SUPERFAMILY HYDROLASE, PUTATIVE (AFU_ORTHOLOGUE AFUA_2G16580)-RELATED"/>
    <property type="match status" value="1"/>
</dbReference>
<dbReference type="InterPro" id="IPR029058">
    <property type="entry name" value="AB_hydrolase_fold"/>
</dbReference>
<dbReference type="Proteomes" id="UP000646484">
    <property type="component" value="Unassembled WGS sequence"/>
</dbReference>
<proteinExistence type="predicted"/>
<feature type="domain" description="Dienelactone hydrolase" evidence="1">
    <location>
        <begin position="69"/>
        <end position="150"/>
    </location>
</feature>
<dbReference type="GO" id="GO:0016787">
    <property type="term" value="F:hydrolase activity"/>
    <property type="evidence" value="ECO:0007669"/>
    <property type="project" value="UniProtKB-KW"/>
</dbReference>
<dbReference type="PANTHER" id="PTHR47751">
    <property type="entry name" value="SUPERFAMILY HYDROLASE, PUTATIVE (AFU_ORTHOLOGUE AFUA_2G16580)-RELATED"/>
    <property type="match status" value="1"/>
</dbReference>